<dbReference type="NCBIfam" id="TIGR00651">
    <property type="entry name" value="pta"/>
    <property type="match status" value="1"/>
</dbReference>
<comment type="subunit">
    <text evidence="5">Homohexamer.</text>
</comment>
<comment type="catalytic activity">
    <reaction evidence="12">
        <text>acetyl-CoA + phosphate = acetyl phosphate + CoA</text>
        <dbReference type="Rhea" id="RHEA:19521"/>
        <dbReference type="ChEBI" id="CHEBI:22191"/>
        <dbReference type="ChEBI" id="CHEBI:43474"/>
        <dbReference type="ChEBI" id="CHEBI:57287"/>
        <dbReference type="ChEBI" id="CHEBI:57288"/>
        <dbReference type="EC" id="2.3.1.8"/>
    </reaction>
</comment>
<dbReference type="STRING" id="129140.ALO44_04918"/>
<evidence type="ECO:0000256" key="11">
    <source>
        <dbReference type="ARBA" id="ARBA00031108"/>
    </source>
</evidence>
<proteinExistence type="inferred from homology"/>
<dbReference type="AlphaFoldDB" id="A0A0N8T1I8"/>
<dbReference type="GO" id="GO:0005737">
    <property type="term" value="C:cytoplasm"/>
    <property type="evidence" value="ECO:0007669"/>
    <property type="project" value="UniProtKB-SubCell"/>
</dbReference>
<comment type="function">
    <text evidence="12">Involved in acetate metabolism.</text>
</comment>
<accession>A0A0N8T1I8</accession>
<dbReference type="InterPro" id="IPR002505">
    <property type="entry name" value="PTA_PTB"/>
</dbReference>
<comment type="caution">
    <text evidence="15">The sequence shown here is derived from an EMBL/GenBank/DDBJ whole genome shotgun (WGS) entry which is preliminary data.</text>
</comment>
<evidence type="ECO:0000256" key="9">
    <source>
        <dbReference type="ARBA" id="ARBA00022679"/>
    </source>
</evidence>
<evidence type="ECO:0000256" key="4">
    <source>
        <dbReference type="ARBA" id="ARBA00009786"/>
    </source>
</evidence>
<evidence type="ECO:0000256" key="8">
    <source>
        <dbReference type="ARBA" id="ARBA00022490"/>
    </source>
</evidence>
<dbReference type="InterPro" id="IPR004614">
    <property type="entry name" value="P_AcTrfase"/>
</dbReference>
<dbReference type="SUPFAM" id="SSF53659">
    <property type="entry name" value="Isocitrate/Isopropylmalate dehydrogenase-like"/>
    <property type="match status" value="1"/>
</dbReference>
<dbReference type="InterPro" id="IPR042113">
    <property type="entry name" value="P_AcTrfase_dom1"/>
</dbReference>
<sequence>MALDDFRTFSVGSCSLCAATLALLNREASMQTFFIAPTDFGVGLTSISLGLVRTLERAGLKVGFFKPIAQPHPGDLGPERSTELMARTHGLKPPKPLGLAHVERMLGDGQLDELLEEIINLYQQAAVGKDVLVVEGMVPTRSASYAARVNLHLAKSLDADVILVSAPENEVLAELSGRVELQAQLFGGPKDPKVLGVILNKVRTEESMEVFASRLKEHSPLLRSGDFRLLGCIPYRAELNAPRTRDVAELLGAQVLNAGDYDQRRMSRIIICARTVLNTVPLLKPGVLVVTPGDRDDIILAVSLAAINGVPLAGLLLTSDTVPDPRIMELCRGAFQAGLPVLSVSSGSYDTANRLNQLNKEIPIDDRERAENITDFVASHLDASWLHQRCGTPRELRLSPAVFRYQLIQRAQAANKRIVLPEGNEPLTIQAAAICQARGIARCVLLARPEDVQAVAQAHGIELPQGLEILDPELIRERYVEPMVELRKNKSLNAPMAEQQLEDPVVIGTVMLALDEVDGLVSGVVHSTANTIRPALQLIKTAPGCTLVSSVFFMLFPEQVLMYGDCIMNPHPSASELSEIALQSADSATAFGISPRVAMISYSSGNSASGEEVEKVREATQLARETRRDLLIDGPLQYDAAANEHVARQLAPGSLVAGRANVFVFPDLNTGNTTYKAVQRSADCVSLGPMLQGLRKPVNDLPRGAQVDDIVYTIALTAIQADTLS</sequence>
<dbReference type="Proteomes" id="UP000050474">
    <property type="component" value="Unassembled WGS sequence"/>
</dbReference>
<dbReference type="PANTHER" id="PTHR43356:SF3">
    <property type="entry name" value="PHOSPHATE ACETYLTRANSFERASE"/>
    <property type="match status" value="1"/>
</dbReference>
<comment type="pathway">
    <text evidence="2 12">Metabolic intermediate biosynthesis; acetyl-CoA biosynthesis; acetyl-CoA from acetate: step 2/2.</text>
</comment>
<evidence type="ECO:0000256" key="5">
    <source>
        <dbReference type="ARBA" id="ARBA00011643"/>
    </source>
</evidence>
<dbReference type="Pfam" id="PF01515">
    <property type="entry name" value="PTA_PTB"/>
    <property type="match status" value="1"/>
</dbReference>
<dbReference type="PATRIC" id="fig|129140.3.peg.2225"/>
<evidence type="ECO:0000256" key="10">
    <source>
        <dbReference type="ARBA" id="ARBA00023315"/>
    </source>
</evidence>
<dbReference type="InterPro" id="IPR016475">
    <property type="entry name" value="P-Actrans_bac"/>
</dbReference>
<dbReference type="EMBL" id="LJRM01000204">
    <property type="protein sequence ID" value="KPY80112.1"/>
    <property type="molecule type" value="Genomic_DNA"/>
</dbReference>
<dbReference type="PANTHER" id="PTHR43356">
    <property type="entry name" value="PHOSPHATE ACETYLTRANSFERASE"/>
    <property type="match status" value="1"/>
</dbReference>
<comment type="domain">
    <text evidence="12">The N-terminal region seems to be important for proper quaternary structure. The C-terminal region contains the substrate-binding site.</text>
</comment>
<dbReference type="Pfam" id="PF07085">
    <property type="entry name" value="DRTGG"/>
    <property type="match status" value="1"/>
</dbReference>
<dbReference type="SUPFAM" id="SSF52540">
    <property type="entry name" value="P-loop containing nucleoside triphosphate hydrolases"/>
    <property type="match status" value="1"/>
</dbReference>
<evidence type="ECO:0000259" key="13">
    <source>
        <dbReference type="Pfam" id="PF01515"/>
    </source>
</evidence>
<keyword evidence="10 12" id="KW-0012">Acyltransferase</keyword>
<dbReference type="SUPFAM" id="SSF75138">
    <property type="entry name" value="HprK N-terminal domain-like"/>
    <property type="match status" value="1"/>
</dbReference>
<dbReference type="InterPro" id="IPR042112">
    <property type="entry name" value="P_AcTrfase_dom2"/>
</dbReference>
<dbReference type="UniPathway" id="UPA00340">
    <property type="reaction ID" value="UER00459"/>
</dbReference>
<comment type="similarity">
    <text evidence="3 12">In the C-terminal section; belongs to the phosphate acetyltransferase and butyryltransferase family.</text>
</comment>
<dbReference type="Gene3D" id="3.40.50.10950">
    <property type="match status" value="1"/>
</dbReference>
<feature type="domain" description="DRTGG" evidence="14">
    <location>
        <begin position="246"/>
        <end position="358"/>
    </location>
</feature>
<dbReference type="CDD" id="cd03109">
    <property type="entry name" value="DTBS"/>
    <property type="match status" value="1"/>
</dbReference>
<dbReference type="NCBIfam" id="NF007233">
    <property type="entry name" value="PRK09653.1"/>
    <property type="match status" value="1"/>
</dbReference>
<name>A0A0N8T1I8_9PSED</name>
<evidence type="ECO:0000313" key="15">
    <source>
        <dbReference type="EMBL" id="KPY80112.1"/>
    </source>
</evidence>
<dbReference type="EC" id="2.3.1.8" evidence="6 12"/>
<evidence type="ECO:0000313" key="16">
    <source>
        <dbReference type="Proteomes" id="UP000050474"/>
    </source>
</evidence>
<comment type="similarity">
    <text evidence="4 12">In the N-terminal section; belongs to the CobB/CobQ family.</text>
</comment>
<dbReference type="GO" id="GO:0008959">
    <property type="term" value="F:phosphate acetyltransferase activity"/>
    <property type="evidence" value="ECO:0007669"/>
    <property type="project" value="UniProtKB-EC"/>
</dbReference>
<evidence type="ECO:0000256" key="2">
    <source>
        <dbReference type="ARBA" id="ARBA00004989"/>
    </source>
</evidence>
<keyword evidence="9 12" id="KW-0808">Transferase</keyword>
<evidence type="ECO:0000256" key="3">
    <source>
        <dbReference type="ARBA" id="ARBA00008756"/>
    </source>
</evidence>
<evidence type="ECO:0000256" key="12">
    <source>
        <dbReference type="PIRNR" id="PIRNR006107"/>
    </source>
</evidence>
<protein>
    <recommendedName>
        <fullName evidence="7 12">Phosphate acetyltransferase</fullName>
        <ecNumber evidence="6 12">2.3.1.8</ecNumber>
    </recommendedName>
    <alternativeName>
        <fullName evidence="11 12">Phosphotransacetylase</fullName>
    </alternativeName>
</protein>
<dbReference type="InterPro" id="IPR028979">
    <property type="entry name" value="Ser_kin/Pase_Hpr-like_N_sf"/>
</dbReference>
<feature type="domain" description="Phosphate acetyl/butaryl transferase" evidence="13">
    <location>
        <begin position="403"/>
        <end position="718"/>
    </location>
</feature>
<dbReference type="Gene3D" id="3.40.50.10750">
    <property type="entry name" value="Isocitrate/Isopropylmalate dehydrogenase-like"/>
    <property type="match status" value="1"/>
</dbReference>
<dbReference type="FunFam" id="3.40.50.10750:FF:000001">
    <property type="entry name" value="Phosphate acetyltransferase"/>
    <property type="match status" value="1"/>
</dbReference>
<evidence type="ECO:0000259" key="14">
    <source>
        <dbReference type="Pfam" id="PF07085"/>
    </source>
</evidence>
<comment type="subcellular location">
    <subcellularLocation>
        <location evidence="1 12">Cytoplasm</location>
    </subcellularLocation>
</comment>
<organism evidence="15 16">
    <name type="scientific">Pseudomonas syringae pv. tagetis</name>
    <dbReference type="NCBI Taxonomy" id="129140"/>
    <lineage>
        <taxon>Bacteria</taxon>
        <taxon>Pseudomonadati</taxon>
        <taxon>Pseudomonadota</taxon>
        <taxon>Gammaproteobacteria</taxon>
        <taxon>Pseudomonadales</taxon>
        <taxon>Pseudomonadaceae</taxon>
        <taxon>Pseudomonas</taxon>
    </lineage>
</organism>
<gene>
    <name evidence="15" type="ORF">ALO44_04918</name>
</gene>
<evidence type="ECO:0000256" key="6">
    <source>
        <dbReference type="ARBA" id="ARBA00012707"/>
    </source>
</evidence>
<dbReference type="GO" id="GO:0006085">
    <property type="term" value="P:acetyl-CoA biosynthetic process"/>
    <property type="evidence" value="ECO:0007669"/>
    <property type="project" value="UniProtKB-UniPathway"/>
</dbReference>
<dbReference type="InterPro" id="IPR027417">
    <property type="entry name" value="P-loop_NTPase"/>
</dbReference>
<dbReference type="Pfam" id="PF13500">
    <property type="entry name" value="AAA_26"/>
    <property type="match status" value="1"/>
</dbReference>
<dbReference type="InterPro" id="IPR050500">
    <property type="entry name" value="Phos_Acetyltrans/Butyryltrans"/>
</dbReference>
<evidence type="ECO:0000256" key="1">
    <source>
        <dbReference type="ARBA" id="ARBA00004496"/>
    </source>
</evidence>
<evidence type="ECO:0000256" key="7">
    <source>
        <dbReference type="ARBA" id="ARBA00021528"/>
    </source>
</evidence>
<dbReference type="PIRSF" id="PIRSF006107">
    <property type="entry name" value="PhpActrans_proteobac"/>
    <property type="match status" value="1"/>
</dbReference>
<dbReference type="NCBIfam" id="NF004167">
    <property type="entry name" value="PRK05632.1"/>
    <property type="match status" value="1"/>
</dbReference>
<dbReference type="Gene3D" id="3.40.50.300">
    <property type="entry name" value="P-loop containing nucleotide triphosphate hydrolases"/>
    <property type="match status" value="1"/>
</dbReference>
<dbReference type="InterPro" id="IPR010766">
    <property type="entry name" value="DRTGG"/>
</dbReference>
<keyword evidence="8 12" id="KW-0963">Cytoplasm</keyword>
<reference evidence="15 16" key="1">
    <citation type="submission" date="2015-09" db="EMBL/GenBank/DDBJ databases">
        <title>Genome announcement of multiple Pseudomonas syringae strains.</title>
        <authorList>
            <person name="Thakur S."/>
            <person name="Wang P.W."/>
            <person name="Gong Y."/>
            <person name="Weir B.S."/>
            <person name="Guttman D.S."/>
        </authorList>
    </citation>
    <scope>NUCLEOTIDE SEQUENCE [LARGE SCALE GENOMIC DNA]</scope>
    <source>
        <strain evidence="15 16">ICMP4091</strain>
    </source>
</reference>
<dbReference type="Gene3D" id="3.40.1390.20">
    <property type="entry name" value="HprK N-terminal domain-like"/>
    <property type="match status" value="1"/>
</dbReference>